<dbReference type="Pfam" id="PF00480">
    <property type="entry name" value="ROK"/>
    <property type="match status" value="1"/>
</dbReference>
<dbReference type="Gene3D" id="3.30.420.40">
    <property type="match status" value="2"/>
</dbReference>
<keyword evidence="2" id="KW-1185">Reference proteome</keyword>
<dbReference type="AlphaFoldDB" id="A0A4Y9S4A0"/>
<proteinExistence type="predicted"/>
<reference evidence="1 2" key="1">
    <citation type="submission" date="2019-03" db="EMBL/GenBank/DDBJ databases">
        <title>Draft Genome Sequence of Duganella callidus sp. nov., a Novel Duganella Species Isolated from Cultivated Soil.</title>
        <authorList>
            <person name="Raths R."/>
            <person name="Peta V."/>
            <person name="Bucking H."/>
        </authorList>
    </citation>
    <scope>NUCLEOTIDE SEQUENCE [LARGE SCALE GENOMIC DNA]</scope>
    <source>
        <strain evidence="1 2">DN04</strain>
    </source>
</reference>
<dbReference type="SUPFAM" id="SSF46785">
    <property type="entry name" value="Winged helix' DNA-binding domain"/>
    <property type="match status" value="1"/>
</dbReference>
<comment type="caution">
    <text evidence="1">The sequence shown here is derived from an EMBL/GenBank/DDBJ whole genome shotgun (WGS) entry which is preliminary data.</text>
</comment>
<sequence>MKIARLKLSSEEKRLLWHLRTKGPTPRTELSLALQVSNSALTKLSRNLISLGLVEEQASTDAGGRGRPIVPLAISANGGFAVGATVHKGVLEIALVDYAGGIISLTSEEVGAPDPLAFARLLEQRITELSVRHKLLGGRFLGVGVGLPGPPRGRDGDRWNIVNDLPGWRNVPLRQILDEALGLPTMLENDANVSALAEYYLNDTVRRSSTVVVLLLGYGIGAGVIEDGRLLKGEFGGFGDIGGLYPMDQPRPTTMDLMSVLRAAGCAIESVANFDEVTVGQEALIEHWLERAAGQLESVVNSAISWFDPGEIIFSSPLPESIMVRLAARLNRGQLRWPEHRPASDIRVSRLGGSSIALGAALLPIHASTAVAFW</sequence>
<evidence type="ECO:0000313" key="1">
    <source>
        <dbReference type="EMBL" id="TFW16351.1"/>
    </source>
</evidence>
<accession>A0A4Y9S4A0</accession>
<gene>
    <name evidence="1" type="ORF">E4L98_24105</name>
</gene>
<dbReference type="GO" id="GO:0009384">
    <property type="term" value="F:N-acylmannosamine kinase activity"/>
    <property type="evidence" value="ECO:0007669"/>
    <property type="project" value="TreeGrafter"/>
</dbReference>
<organism evidence="1 2">
    <name type="scientific">Duganella callida</name>
    <dbReference type="NCBI Taxonomy" id="2561932"/>
    <lineage>
        <taxon>Bacteria</taxon>
        <taxon>Pseudomonadati</taxon>
        <taxon>Pseudomonadota</taxon>
        <taxon>Betaproteobacteria</taxon>
        <taxon>Burkholderiales</taxon>
        <taxon>Oxalobacteraceae</taxon>
        <taxon>Telluria group</taxon>
        <taxon>Duganella</taxon>
    </lineage>
</organism>
<name>A0A4Y9S4A0_9BURK</name>
<dbReference type="Proteomes" id="UP000297729">
    <property type="component" value="Unassembled WGS sequence"/>
</dbReference>
<dbReference type="GO" id="GO:0019262">
    <property type="term" value="P:N-acetylneuraminate catabolic process"/>
    <property type="evidence" value="ECO:0007669"/>
    <property type="project" value="TreeGrafter"/>
</dbReference>
<dbReference type="OrthoDB" id="9810372at2"/>
<dbReference type="InterPro" id="IPR000600">
    <property type="entry name" value="ROK"/>
</dbReference>
<dbReference type="Gene3D" id="1.10.10.10">
    <property type="entry name" value="Winged helix-like DNA-binding domain superfamily/Winged helix DNA-binding domain"/>
    <property type="match status" value="1"/>
</dbReference>
<dbReference type="PANTHER" id="PTHR18964:SF169">
    <property type="entry name" value="N-ACETYLMANNOSAMINE KINASE"/>
    <property type="match status" value="1"/>
</dbReference>
<dbReference type="CDD" id="cd23763">
    <property type="entry name" value="ASKHA_ATPase_ROK"/>
    <property type="match status" value="1"/>
</dbReference>
<dbReference type="EMBL" id="SPVG01000237">
    <property type="protein sequence ID" value="TFW16351.1"/>
    <property type="molecule type" value="Genomic_DNA"/>
</dbReference>
<protein>
    <submittedName>
        <fullName evidence="1">ROK family transcriptional regulator</fullName>
    </submittedName>
</protein>
<dbReference type="PANTHER" id="PTHR18964">
    <property type="entry name" value="ROK (REPRESSOR, ORF, KINASE) FAMILY"/>
    <property type="match status" value="1"/>
</dbReference>
<evidence type="ECO:0000313" key="2">
    <source>
        <dbReference type="Proteomes" id="UP000297729"/>
    </source>
</evidence>
<dbReference type="SUPFAM" id="SSF53067">
    <property type="entry name" value="Actin-like ATPase domain"/>
    <property type="match status" value="1"/>
</dbReference>
<dbReference type="InterPro" id="IPR036388">
    <property type="entry name" value="WH-like_DNA-bd_sf"/>
</dbReference>
<dbReference type="InterPro" id="IPR036390">
    <property type="entry name" value="WH_DNA-bd_sf"/>
</dbReference>
<dbReference type="InterPro" id="IPR043129">
    <property type="entry name" value="ATPase_NBD"/>
</dbReference>